<dbReference type="PRINTS" id="PR00773">
    <property type="entry name" value="GRPEPROTEIN"/>
</dbReference>
<evidence type="ECO:0000256" key="11">
    <source>
        <dbReference type="RuleBase" id="RU004478"/>
    </source>
</evidence>
<feature type="compositionally biased region" description="Acidic residues" evidence="12">
    <location>
        <begin position="17"/>
        <end position="26"/>
    </location>
</feature>
<dbReference type="InterPro" id="IPR013805">
    <property type="entry name" value="GrpE_CC"/>
</dbReference>
<dbReference type="EMBL" id="QNRX01000009">
    <property type="protein sequence ID" value="RBP63885.1"/>
    <property type="molecule type" value="Genomic_DNA"/>
</dbReference>
<dbReference type="GO" id="GO:0051082">
    <property type="term" value="F:unfolded protein binding"/>
    <property type="evidence" value="ECO:0007669"/>
    <property type="project" value="TreeGrafter"/>
</dbReference>
<dbReference type="GO" id="GO:0000774">
    <property type="term" value="F:adenyl-nucleotide exchange factor activity"/>
    <property type="evidence" value="ECO:0007669"/>
    <property type="project" value="InterPro"/>
</dbReference>
<dbReference type="HAMAP" id="MF_01151">
    <property type="entry name" value="GrpE"/>
    <property type="match status" value="1"/>
</dbReference>
<name>A0A366I8B6_9FIRM</name>
<dbReference type="SUPFAM" id="SSF51064">
    <property type="entry name" value="Head domain of nucleotide exchange factor GrpE"/>
    <property type="match status" value="1"/>
</dbReference>
<dbReference type="GO" id="GO:0051087">
    <property type="term" value="F:protein-folding chaperone binding"/>
    <property type="evidence" value="ECO:0007669"/>
    <property type="project" value="InterPro"/>
</dbReference>
<dbReference type="CDD" id="cd00446">
    <property type="entry name" value="GrpE"/>
    <property type="match status" value="1"/>
</dbReference>
<comment type="subunit">
    <text evidence="3 10">Homodimer.</text>
</comment>
<dbReference type="Gene3D" id="3.90.20.20">
    <property type="match status" value="1"/>
</dbReference>
<dbReference type="Proteomes" id="UP000253490">
    <property type="component" value="Unassembled WGS sequence"/>
</dbReference>
<evidence type="ECO:0000256" key="3">
    <source>
        <dbReference type="ARBA" id="ARBA00011738"/>
    </source>
</evidence>
<evidence type="ECO:0000313" key="13">
    <source>
        <dbReference type="EMBL" id="RBP63885.1"/>
    </source>
</evidence>
<sequence length="183" mass="21419">MDKEEIKRDEIQEEVEEIVENLDVEEATEKKEETSSTESVSKEKEELSNKLVRLQADFDNFRKRTIKEKEEIHKYALSDFSEKLLPVIDNMERAIQSIEDAKISDGYVDGVKMVMNQLFTVLNNEGLEEIPTENVEFDPQWHHGVAVDNIEDIEDNHIIEVYQKGYKFKEKVLRPAMVKICKK</sequence>
<keyword evidence="5 10" id="KW-0346">Stress response</keyword>
<evidence type="ECO:0000256" key="5">
    <source>
        <dbReference type="ARBA" id="ARBA00023016"/>
    </source>
</evidence>
<dbReference type="GO" id="GO:0006457">
    <property type="term" value="P:protein folding"/>
    <property type="evidence" value="ECO:0007669"/>
    <property type="project" value="InterPro"/>
</dbReference>
<accession>A0A366I8B6</accession>
<feature type="compositionally biased region" description="Basic and acidic residues" evidence="12">
    <location>
        <begin position="27"/>
        <end position="47"/>
    </location>
</feature>
<evidence type="ECO:0000256" key="10">
    <source>
        <dbReference type="HAMAP-Rule" id="MF_01151"/>
    </source>
</evidence>
<evidence type="ECO:0000256" key="9">
    <source>
        <dbReference type="ARBA" id="ARBA00076414"/>
    </source>
</evidence>
<organism evidence="13 14">
    <name type="scientific">Alkalibaculum bacchi</name>
    <dbReference type="NCBI Taxonomy" id="645887"/>
    <lineage>
        <taxon>Bacteria</taxon>
        <taxon>Bacillati</taxon>
        <taxon>Bacillota</taxon>
        <taxon>Clostridia</taxon>
        <taxon>Eubacteriales</taxon>
        <taxon>Eubacteriaceae</taxon>
        <taxon>Alkalibaculum</taxon>
    </lineage>
</organism>
<evidence type="ECO:0000256" key="2">
    <source>
        <dbReference type="ARBA" id="ARBA00009054"/>
    </source>
</evidence>
<dbReference type="SUPFAM" id="SSF58014">
    <property type="entry name" value="Coiled-coil domain of nucleotide exchange factor GrpE"/>
    <property type="match status" value="1"/>
</dbReference>
<dbReference type="GO" id="GO:0042803">
    <property type="term" value="F:protein homodimerization activity"/>
    <property type="evidence" value="ECO:0007669"/>
    <property type="project" value="InterPro"/>
</dbReference>
<reference evidence="13 14" key="1">
    <citation type="submission" date="2018-06" db="EMBL/GenBank/DDBJ databases">
        <title>Genomic Encyclopedia of Type Strains, Phase IV (KMG-IV): sequencing the most valuable type-strain genomes for metagenomic binning, comparative biology and taxonomic classification.</title>
        <authorList>
            <person name="Goeker M."/>
        </authorList>
    </citation>
    <scope>NUCLEOTIDE SEQUENCE [LARGE SCALE GENOMIC DNA]</scope>
    <source>
        <strain evidence="13 14">DSM 22112</strain>
    </source>
</reference>
<comment type="subcellular location">
    <subcellularLocation>
        <location evidence="1 10">Cytoplasm</location>
    </subcellularLocation>
</comment>
<dbReference type="PANTHER" id="PTHR21237:SF23">
    <property type="entry name" value="GRPE PROTEIN HOMOLOG, MITOCHONDRIAL"/>
    <property type="match status" value="1"/>
</dbReference>
<keyword evidence="6 10" id="KW-0143">Chaperone</keyword>
<comment type="function">
    <text evidence="7 10">Participates actively in the response to hyperosmotic and heat shock by preventing the aggregation of stress-denatured proteins, in association with DnaK and GrpE. It is the nucleotide exchange factor for DnaK and may function as a thermosensor. Unfolded proteins bind initially to DnaJ; upon interaction with the DnaJ-bound protein, DnaK hydrolyzes its bound ATP, resulting in the formation of a stable complex. GrpE releases ADP from DnaK; ATP binding to DnaK triggers the release of the substrate protein, thus completing the reaction cycle. Several rounds of ATP-dependent interactions between DnaJ, DnaK and GrpE are required for fully efficient folding.</text>
</comment>
<protein>
    <recommendedName>
        <fullName evidence="8 10">Protein GrpE</fullName>
    </recommendedName>
    <alternativeName>
        <fullName evidence="9 10">HSP-70 cofactor</fullName>
    </alternativeName>
</protein>
<gene>
    <name evidence="10" type="primary">grpE</name>
    <name evidence="13" type="ORF">DES36_109104</name>
</gene>
<dbReference type="GO" id="GO:0005737">
    <property type="term" value="C:cytoplasm"/>
    <property type="evidence" value="ECO:0007669"/>
    <property type="project" value="UniProtKB-SubCell"/>
</dbReference>
<dbReference type="FunFam" id="2.30.22.10:FF:000001">
    <property type="entry name" value="Protein GrpE"/>
    <property type="match status" value="1"/>
</dbReference>
<evidence type="ECO:0000256" key="4">
    <source>
        <dbReference type="ARBA" id="ARBA00022490"/>
    </source>
</evidence>
<dbReference type="Gene3D" id="2.30.22.10">
    <property type="entry name" value="Head domain of nucleotide exchange factor GrpE"/>
    <property type="match status" value="1"/>
</dbReference>
<evidence type="ECO:0000313" key="14">
    <source>
        <dbReference type="Proteomes" id="UP000253490"/>
    </source>
</evidence>
<dbReference type="InterPro" id="IPR000740">
    <property type="entry name" value="GrpE"/>
</dbReference>
<comment type="similarity">
    <text evidence="2 10 11">Belongs to the GrpE family.</text>
</comment>
<evidence type="ECO:0000256" key="12">
    <source>
        <dbReference type="SAM" id="MobiDB-lite"/>
    </source>
</evidence>
<evidence type="ECO:0000256" key="6">
    <source>
        <dbReference type="ARBA" id="ARBA00023186"/>
    </source>
</evidence>
<comment type="caution">
    <text evidence="13">The sequence shown here is derived from an EMBL/GenBank/DDBJ whole genome shotgun (WGS) entry which is preliminary data.</text>
</comment>
<dbReference type="Pfam" id="PF01025">
    <property type="entry name" value="GrpE"/>
    <property type="match status" value="1"/>
</dbReference>
<evidence type="ECO:0000256" key="1">
    <source>
        <dbReference type="ARBA" id="ARBA00004496"/>
    </source>
</evidence>
<keyword evidence="14" id="KW-1185">Reference proteome</keyword>
<evidence type="ECO:0000256" key="7">
    <source>
        <dbReference type="ARBA" id="ARBA00053401"/>
    </source>
</evidence>
<proteinExistence type="inferred from homology"/>
<dbReference type="AlphaFoldDB" id="A0A366I8B6"/>
<feature type="region of interest" description="Disordered" evidence="12">
    <location>
        <begin position="17"/>
        <end position="47"/>
    </location>
</feature>
<dbReference type="PANTHER" id="PTHR21237">
    <property type="entry name" value="GRPE PROTEIN"/>
    <property type="match status" value="1"/>
</dbReference>
<evidence type="ECO:0000256" key="8">
    <source>
        <dbReference type="ARBA" id="ARBA00072274"/>
    </source>
</evidence>
<dbReference type="NCBIfam" id="NF010738">
    <property type="entry name" value="PRK14140.1"/>
    <property type="match status" value="1"/>
</dbReference>
<dbReference type="RefSeq" id="WP_170128241.1">
    <property type="nucleotide sequence ID" value="NZ_QNRX01000009.1"/>
</dbReference>
<keyword evidence="4 10" id="KW-0963">Cytoplasm</keyword>
<dbReference type="InterPro" id="IPR009012">
    <property type="entry name" value="GrpE_head"/>
</dbReference>